<dbReference type="SUPFAM" id="SSF51735">
    <property type="entry name" value="NAD(P)-binding Rossmann-fold domains"/>
    <property type="match status" value="1"/>
</dbReference>
<dbReference type="Pfam" id="PF22725">
    <property type="entry name" value="GFO_IDH_MocA_C3"/>
    <property type="match status" value="1"/>
</dbReference>
<evidence type="ECO:0000313" key="6">
    <source>
        <dbReference type="Proteomes" id="UP000515856"/>
    </source>
</evidence>
<dbReference type="InterPro" id="IPR055170">
    <property type="entry name" value="GFO_IDH_MocA-like_dom"/>
</dbReference>
<reference evidence="5 6" key="1">
    <citation type="submission" date="2020-08" db="EMBL/GenBank/DDBJ databases">
        <authorList>
            <person name="Liu C."/>
            <person name="Sun Q."/>
        </authorList>
    </citation>
    <scope>NUCLEOTIDE SEQUENCE [LARGE SCALE GENOMIC DNA]</scope>
    <source>
        <strain evidence="5 6">NSJ-61</strain>
    </source>
</reference>
<dbReference type="Gene3D" id="3.40.50.720">
    <property type="entry name" value="NAD(P)-binding Rossmann-like Domain"/>
    <property type="match status" value="1"/>
</dbReference>
<organism evidence="5 6">
    <name type="scientific">[Eubacterium] hominis</name>
    <dbReference type="NCBI Taxonomy" id="2764325"/>
    <lineage>
        <taxon>Bacteria</taxon>
        <taxon>Bacillati</taxon>
        <taxon>Bacillota</taxon>
        <taxon>Erysipelotrichia</taxon>
        <taxon>Erysipelotrichales</taxon>
        <taxon>Erysipelotrichaceae</taxon>
        <taxon>Amedibacillus</taxon>
    </lineage>
</organism>
<dbReference type="PANTHER" id="PTHR22604:SF105">
    <property type="entry name" value="TRANS-1,2-DIHYDROBENZENE-1,2-DIOL DEHYDROGENASE"/>
    <property type="match status" value="1"/>
</dbReference>
<evidence type="ECO:0000313" key="5">
    <source>
        <dbReference type="EMBL" id="QNM12115.1"/>
    </source>
</evidence>
<keyword evidence="2" id="KW-0560">Oxidoreductase</keyword>
<evidence type="ECO:0000256" key="1">
    <source>
        <dbReference type="ARBA" id="ARBA00010928"/>
    </source>
</evidence>
<dbReference type="RefSeq" id="WP_117455078.1">
    <property type="nucleotide sequence ID" value="NZ_CP060636.1"/>
</dbReference>
<accession>A0A7G9GMT3</accession>
<dbReference type="EMBL" id="CP060636">
    <property type="protein sequence ID" value="QNM12115.1"/>
    <property type="molecule type" value="Genomic_DNA"/>
</dbReference>
<dbReference type="GO" id="GO:0016491">
    <property type="term" value="F:oxidoreductase activity"/>
    <property type="evidence" value="ECO:0007669"/>
    <property type="project" value="UniProtKB-KW"/>
</dbReference>
<dbReference type="Pfam" id="PF01408">
    <property type="entry name" value="GFO_IDH_MocA"/>
    <property type="match status" value="1"/>
</dbReference>
<dbReference type="PANTHER" id="PTHR22604">
    <property type="entry name" value="OXIDOREDUCTASES"/>
    <property type="match status" value="1"/>
</dbReference>
<feature type="domain" description="Gfo/Idh/MocA-like oxidoreductase N-terminal" evidence="3">
    <location>
        <begin position="1"/>
        <end position="120"/>
    </location>
</feature>
<sequence length="316" mass="36082">MNIGILGLGKISKRVANGIIHAKDGVLYGVASRNIEKAEAFQKECHAIKAYGSYEDLCLDDAIELIYICTPNHLHKEHIMLCLKHHKHVICEKPMLTNREDLKECFDYAKQQHCFLMEAHKTLFTPLNQKLIQMVREGVIGKLSMIDARYCSYLNVHEKDLSSWVLRGDVGGCLYDIGVYPIAYANYFAQSKLKHHDMMIRRKKEGYISQAQGMLMYENGVMAHIVCSWDASMENKGFLYGDEGYIVCENFWKNTRAYLIKNGEKTEISVQMESDFTGEVEHAISCIHQGLLESPVLPYAGSDEILKVIEEKRECD</sequence>
<dbReference type="KEGG" id="ehn:H9Q80_18020"/>
<evidence type="ECO:0000259" key="3">
    <source>
        <dbReference type="Pfam" id="PF01408"/>
    </source>
</evidence>
<comment type="similarity">
    <text evidence="1">Belongs to the Gfo/Idh/MocA family.</text>
</comment>
<proteinExistence type="inferred from homology"/>
<dbReference type="Proteomes" id="UP000515856">
    <property type="component" value="Chromosome"/>
</dbReference>
<dbReference type="SUPFAM" id="SSF55347">
    <property type="entry name" value="Glyceraldehyde-3-phosphate dehydrogenase-like, C-terminal domain"/>
    <property type="match status" value="1"/>
</dbReference>
<feature type="domain" description="GFO/IDH/MocA-like oxidoreductase" evidence="4">
    <location>
        <begin position="129"/>
        <end position="246"/>
    </location>
</feature>
<dbReference type="GO" id="GO:0000166">
    <property type="term" value="F:nucleotide binding"/>
    <property type="evidence" value="ECO:0007669"/>
    <property type="project" value="InterPro"/>
</dbReference>
<keyword evidence="6" id="KW-1185">Reference proteome</keyword>
<name>A0A7G9GMT3_9FIRM</name>
<gene>
    <name evidence="5" type="ORF">H9Q80_18020</name>
</gene>
<evidence type="ECO:0000259" key="4">
    <source>
        <dbReference type="Pfam" id="PF22725"/>
    </source>
</evidence>
<dbReference type="InterPro" id="IPR036291">
    <property type="entry name" value="NAD(P)-bd_dom_sf"/>
</dbReference>
<evidence type="ECO:0000256" key="2">
    <source>
        <dbReference type="ARBA" id="ARBA00023002"/>
    </source>
</evidence>
<dbReference type="InterPro" id="IPR000683">
    <property type="entry name" value="Gfo/Idh/MocA-like_OxRdtase_N"/>
</dbReference>
<protein>
    <submittedName>
        <fullName evidence="5">Gfo/Idh/MocA family oxidoreductase</fullName>
    </submittedName>
</protein>
<dbReference type="Gene3D" id="3.30.360.10">
    <property type="entry name" value="Dihydrodipicolinate Reductase, domain 2"/>
    <property type="match status" value="1"/>
</dbReference>
<dbReference type="AlphaFoldDB" id="A0A7G9GMT3"/>
<dbReference type="InterPro" id="IPR050984">
    <property type="entry name" value="Gfo/Idh/MocA_domain"/>
</dbReference>